<evidence type="ECO:0000313" key="2">
    <source>
        <dbReference type="EMBL" id="ANP47599.1"/>
    </source>
</evidence>
<sequence>MEQDKTLLPRAIFPNRDMAHDHERRGALLMAMSRGRPAFATDDWMLEQQLRAEVEAEGWRSLRQKLAAPEPPPPPIQATVVQVQADHNSTGSTILKALVRFILAAFAAYLAWIAGVDARLGEFDVWMATGSTFAVVLALSMFGAARGFVHAAAETMRWILLIGIGFGATWLAFNLPL</sequence>
<organism evidence="2 3">
    <name type="scientific">Candidatus Viadribacter manganicus</name>
    <dbReference type="NCBI Taxonomy" id="1759059"/>
    <lineage>
        <taxon>Bacteria</taxon>
        <taxon>Pseudomonadati</taxon>
        <taxon>Pseudomonadota</taxon>
        <taxon>Alphaproteobacteria</taxon>
        <taxon>Hyphomonadales</taxon>
        <taxon>Hyphomonadaceae</taxon>
        <taxon>Candidatus Viadribacter</taxon>
    </lineage>
</organism>
<keyword evidence="3" id="KW-1185">Reference proteome</keyword>
<dbReference type="EMBL" id="CP013244">
    <property type="protein sequence ID" value="ANP47599.1"/>
    <property type="molecule type" value="Genomic_DNA"/>
</dbReference>
<dbReference type="Proteomes" id="UP000092498">
    <property type="component" value="Chromosome"/>
</dbReference>
<evidence type="ECO:0000313" key="3">
    <source>
        <dbReference type="Proteomes" id="UP000092498"/>
    </source>
</evidence>
<keyword evidence="1" id="KW-1133">Transmembrane helix</keyword>
<keyword evidence="1" id="KW-0812">Transmembrane</keyword>
<feature type="transmembrane region" description="Helical" evidence="1">
    <location>
        <begin position="97"/>
        <end position="114"/>
    </location>
</feature>
<name>A0A1B1AM06_9PROT</name>
<dbReference type="AlphaFoldDB" id="A0A1B1AM06"/>
<keyword evidence="1" id="KW-0472">Membrane</keyword>
<proteinExistence type="predicted"/>
<accession>A0A1B1AM06</accession>
<feature type="transmembrane region" description="Helical" evidence="1">
    <location>
        <begin position="126"/>
        <end position="144"/>
    </location>
</feature>
<feature type="transmembrane region" description="Helical" evidence="1">
    <location>
        <begin position="156"/>
        <end position="173"/>
    </location>
</feature>
<dbReference type="InParanoid" id="A0A1B1AM06"/>
<gene>
    <name evidence="2" type="ORF">ATE48_17695</name>
</gene>
<protein>
    <submittedName>
        <fullName evidence="2">Uncharacterized protein</fullName>
    </submittedName>
</protein>
<dbReference type="KEGG" id="cbot:ATE48_17695"/>
<reference evidence="2 3" key="1">
    <citation type="submission" date="2015-11" db="EMBL/GenBank/DDBJ databases">
        <title>Whole-Genome Sequence of Candidatus Oderbacter manganicum from the National Park Lower Oder Valley, Germany.</title>
        <authorList>
            <person name="Braun B."/>
            <person name="Liere K."/>
            <person name="Szewzyk U."/>
        </authorList>
    </citation>
    <scope>NUCLEOTIDE SEQUENCE [LARGE SCALE GENOMIC DNA]</scope>
    <source>
        <strain evidence="2 3">OTSz_A_272</strain>
    </source>
</reference>
<evidence type="ECO:0000256" key="1">
    <source>
        <dbReference type="SAM" id="Phobius"/>
    </source>
</evidence>